<dbReference type="RefSeq" id="WP_201376229.1">
    <property type="nucleotide sequence ID" value="NZ_BNJG01000004.1"/>
</dbReference>
<keyword evidence="1" id="KW-1133">Transmembrane helix</keyword>
<comment type="caution">
    <text evidence="2">The sequence shown here is derived from an EMBL/GenBank/DDBJ whole genome shotgun (WGS) entry which is preliminary data.</text>
</comment>
<feature type="transmembrane region" description="Helical" evidence="1">
    <location>
        <begin position="50"/>
        <end position="70"/>
    </location>
</feature>
<keyword evidence="3" id="KW-1185">Reference proteome</keyword>
<proteinExistence type="predicted"/>
<evidence type="ECO:0000313" key="3">
    <source>
        <dbReference type="Proteomes" id="UP000654345"/>
    </source>
</evidence>
<reference evidence="2 3" key="1">
    <citation type="journal article" date="2021" name="Int. J. Syst. Evol. Microbiol.">
        <title>Reticulibacter mediterranei gen. nov., sp. nov., within the new family Reticulibacteraceae fam. nov., and Ktedonospora formicarum gen. nov., sp. nov., Ktedonobacter robiniae sp. nov., Dictyobacter formicarum sp. nov. and Dictyobacter arantiisoli sp. nov., belonging to the class Ktedonobacteria.</title>
        <authorList>
            <person name="Yabe S."/>
            <person name="Zheng Y."/>
            <person name="Wang C.M."/>
            <person name="Sakai Y."/>
            <person name="Abe K."/>
            <person name="Yokota A."/>
            <person name="Donadio S."/>
            <person name="Cavaletti L."/>
            <person name="Monciardini P."/>
        </authorList>
    </citation>
    <scope>NUCLEOTIDE SEQUENCE [LARGE SCALE GENOMIC DNA]</scope>
    <source>
        <strain evidence="2 3">SOSP1-30</strain>
    </source>
</reference>
<evidence type="ECO:0000256" key="1">
    <source>
        <dbReference type="SAM" id="Phobius"/>
    </source>
</evidence>
<gene>
    <name evidence="2" type="ORF">KSB_85190</name>
</gene>
<dbReference type="InterPro" id="IPR046580">
    <property type="entry name" value="DUF6640"/>
</dbReference>
<dbReference type="EMBL" id="BNJG01000004">
    <property type="protein sequence ID" value="GHO60044.1"/>
    <property type="molecule type" value="Genomic_DNA"/>
</dbReference>
<sequence length="143" mass="15692">MDSWLLIAKALVSLVAIATALGGALADLVIPATAKQHMRNPHWPPHPKFHNGQTITLGVLLGLLALWFLWYPGGDQHVHFQLGVVVAALYWLSMLGASMLPGIRWVDPEFAKETRAILAMSPQLFLLCVLLALLISSEIFSFL</sequence>
<dbReference type="Pfam" id="PF20345">
    <property type="entry name" value="DUF6640"/>
    <property type="match status" value="1"/>
</dbReference>
<organism evidence="2 3">
    <name type="scientific">Ktedonobacter robiniae</name>
    <dbReference type="NCBI Taxonomy" id="2778365"/>
    <lineage>
        <taxon>Bacteria</taxon>
        <taxon>Bacillati</taxon>
        <taxon>Chloroflexota</taxon>
        <taxon>Ktedonobacteria</taxon>
        <taxon>Ktedonobacterales</taxon>
        <taxon>Ktedonobacteraceae</taxon>
        <taxon>Ktedonobacter</taxon>
    </lineage>
</organism>
<feature type="transmembrane region" description="Helical" evidence="1">
    <location>
        <begin position="82"/>
        <end position="103"/>
    </location>
</feature>
<keyword evidence="1" id="KW-0472">Membrane</keyword>
<feature type="transmembrane region" description="Helical" evidence="1">
    <location>
        <begin position="123"/>
        <end position="142"/>
    </location>
</feature>
<evidence type="ECO:0000313" key="2">
    <source>
        <dbReference type="EMBL" id="GHO60044.1"/>
    </source>
</evidence>
<dbReference type="Proteomes" id="UP000654345">
    <property type="component" value="Unassembled WGS sequence"/>
</dbReference>
<protein>
    <submittedName>
        <fullName evidence="2">Uncharacterized protein</fullName>
    </submittedName>
</protein>
<keyword evidence="1" id="KW-0812">Transmembrane</keyword>
<accession>A0ABQ3V4E1</accession>
<name>A0ABQ3V4E1_9CHLR</name>